<protein>
    <recommendedName>
        <fullName evidence="1">PORR domain-containing protein</fullName>
    </recommendedName>
</protein>
<accession>A0A9Q0KUS7</accession>
<feature type="domain" description="PORR" evidence="1">
    <location>
        <begin position="248"/>
        <end position="317"/>
    </location>
</feature>
<sequence>MPILKALFIDHTKEKQIKSKRILGAWESVRSTGCCCRKTEKESTFGFLPFRLKKVPPSCSHESQSPTLVHLLSFRTPSKRLCHDHSTDTPLISTLTHEVRLKINKAILTSLDKEALEQPRANVKNLRKLLMMSNDCRIPLENIEFVETELVLPRDFKESLIPKYPDFFSVKDFNGKAYLHLESWDSSLAITSCEEKLDIVATHDGSSDFSGSKKRAKISRDGNFSGPCAFRMNFPAGFRPNTKYLEEPADPRVQKRAVAVLHKLFSLIMEKRMSSAKLDAFHAEYQLPRNCVCLVVKNHGTFYIRNKGVFLKEAYDGSI</sequence>
<dbReference type="PANTHER" id="PTHR31476:SF11">
    <property type="entry name" value="UBIQUITIN CARBOXYL-TERMINAL HYDROLASE FAMILY PROTEIN"/>
    <property type="match status" value="1"/>
</dbReference>
<dbReference type="GO" id="GO:0003723">
    <property type="term" value="F:RNA binding"/>
    <property type="evidence" value="ECO:0007669"/>
    <property type="project" value="InterPro"/>
</dbReference>
<dbReference type="EMBL" id="JAMYWD010000003">
    <property type="protein sequence ID" value="KAJ4976674.1"/>
    <property type="molecule type" value="Genomic_DNA"/>
</dbReference>
<proteinExistence type="predicted"/>
<dbReference type="AlphaFoldDB" id="A0A9Q0KUS7"/>
<dbReference type="OrthoDB" id="1676166at2759"/>
<keyword evidence="3" id="KW-1185">Reference proteome</keyword>
<dbReference type="PANTHER" id="PTHR31476">
    <property type="entry name" value="PROTEIN WHAT'S THIS FACTOR 1 HOMOLOG, CHLOROPLASTIC"/>
    <property type="match status" value="1"/>
</dbReference>
<name>A0A9Q0KUS7_9MAGN</name>
<gene>
    <name evidence="2" type="ORF">NE237_001780</name>
</gene>
<organism evidence="2 3">
    <name type="scientific">Protea cynaroides</name>
    <dbReference type="NCBI Taxonomy" id="273540"/>
    <lineage>
        <taxon>Eukaryota</taxon>
        <taxon>Viridiplantae</taxon>
        <taxon>Streptophyta</taxon>
        <taxon>Embryophyta</taxon>
        <taxon>Tracheophyta</taxon>
        <taxon>Spermatophyta</taxon>
        <taxon>Magnoliopsida</taxon>
        <taxon>Proteales</taxon>
        <taxon>Proteaceae</taxon>
        <taxon>Protea</taxon>
    </lineage>
</organism>
<evidence type="ECO:0000313" key="2">
    <source>
        <dbReference type="EMBL" id="KAJ4976674.1"/>
    </source>
</evidence>
<evidence type="ECO:0000313" key="3">
    <source>
        <dbReference type="Proteomes" id="UP001141806"/>
    </source>
</evidence>
<reference evidence="2" key="1">
    <citation type="journal article" date="2023" name="Plant J.">
        <title>The genome of the king protea, Protea cynaroides.</title>
        <authorList>
            <person name="Chang J."/>
            <person name="Duong T.A."/>
            <person name="Schoeman C."/>
            <person name="Ma X."/>
            <person name="Roodt D."/>
            <person name="Barker N."/>
            <person name="Li Z."/>
            <person name="Van de Peer Y."/>
            <person name="Mizrachi E."/>
        </authorList>
    </citation>
    <scope>NUCLEOTIDE SEQUENCE</scope>
    <source>
        <tissue evidence="2">Young leaves</tissue>
    </source>
</reference>
<dbReference type="Proteomes" id="UP001141806">
    <property type="component" value="Unassembled WGS sequence"/>
</dbReference>
<evidence type="ECO:0000259" key="1">
    <source>
        <dbReference type="Pfam" id="PF11955"/>
    </source>
</evidence>
<dbReference type="Pfam" id="PF11955">
    <property type="entry name" value="PORR"/>
    <property type="match status" value="2"/>
</dbReference>
<feature type="domain" description="PORR" evidence="1">
    <location>
        <begin position="117"/>
        <end position="246"/>
    </location>
</feature>
<dbReference type="InterPro" id="IPR021099">
    <property type="entry name" value="PORR_domain"/>
</dbReference>
<dbReference type="InterPro" id="IPR045040">
    <property type="entry name" value="PORR_fam"/>
</dbReference>
<comment type="caution">
    <text evidence="2">The sequence shown here is derived from an EMBL/GenBank/DDBJ whole genome shotgun (WGS) entry which is preliminary data.</text>
</comment>